<evidence type="ECO:0000313" key="3">
    <source>
        <dbReference type="Proteomes" id="UP000092154"/>
    </source>
</evidence>
<reference evidence="2 3" key="1">
    <citation type="submission" date="2016-06" db="EMBL/GenBank/DDBJ databases">
        <title>Comparative genomics of the ectomycorrhizal sister species Rhizopogon vinicolor and Rhizopogon vesiculosus (Basidiomycota: Boletales) reveals a divergence of the mating type B locus.</title>
        <authorList>
            <consortium name="DOE Joint Genome Institute"/>
            <person name="Mujic A.B."/>
            <person name="Kuo A."/>
            <person name="Tritt A."/>
            <person name="Lipzen A."/>
            <person name="Chen C."/>
            <person name="Johnson J."/>
            <person name="Sharma A."/>
            <person name="Barry K."/>
            <person name="Grigoriev I.V."/>
            <person name="Spatafora J.W."/>
        </authorList>
    </citation>
    <scope>NUCLEOTIDE SEQUENCE [LARGE SCALE GENOMIC DNA]</scope>
    <source>
        <strain evidence="2 3">AM-OR11-026</strain>
    </source>
</reference>
<organism evidence="2 3">
    <name type="scientific">Rhizopogon vinicolor AM-OR11-026</name>
    <dbReference type="NCBI Taxonomy" id="1314800"/>
    <lineage>
        <taxon>Eukaryota</taxon>
        <taxon>Fungi</taxon>
        <taxon>Dikarya</taxon>
        <taxon>Basidiomycota</taxon>
        <taxon>Agaricomycotina</taxon>
        <taxon>Agaricomycetes</taxon>
        <taxon>Agaricomycetidae</taxon>
        <taxon>Boletales</taxon>
        <taxon>Suillineae</taxon>
        <taxon>Rhizopogonaceae</taxon>
        <taxon>Rhizopogon</taxon>
    </lineage>
</organism>
<keyword evidence="3" id="KW-1185">Reference proteome</keyword>
<dbReference type="Proteomes" id="UP000092154">
    <property type="component" value="Unassembled WGS sequence"/>
</dbReference>
<evidence type="ECO:0000259" key="1">
    <source>
        <dbReference type="Pfam" id="PF20526"/>
    </source>
</evidence>
<dbReference type="OrthoDB" id="10268011at2759"/>
<sequence length="160" mass="17808">MDDRIYPPVVQSMSLGRPRRSSSVSYRSVSPFGDPYRGRSTPIVTFKRKGAFMAGVSLGEAQANVRLAGSDSYTYSELGVDHRGKIYVKIVWPGYTPLNYEIPVDGYGGRVDLQSLTRRIGRAVAHYLQANVVPVPWNRIEIQQMEGIGIGAWLLKMTTN</sequence>
<dbReference type="Pfam" id="PF20526">
    <property type="entry name" value="DUF6741"/>
    <property type="match status" value="1"/>
</dbReference>
<gene>
    <name evidence="2" type="ORF">K503DRAFT_766184</name>
</gene>
<proteinExistence type="predicted"/>
<dbReference type="InParanoid" id="A0A1B7NE93"/>
<dbReference type="InterPro" id="IPR046629">
    <property type="entry name" value="DUF6741"/>
</dbReference>
<protein>
    <recommendedName>
        <fullName evidence="1">DUF6741 domain-containing protein</fullName>
    </recommendedName>
</protein>
<dbReference type="AlphaFoldDB" id="A0A1B7NE93"/>
<dbReference type="STRING" id="1314800.A0A1B7NE93"/>
<accession>A0A1B7NE93</accession>
<name>A0A1B7NE93_9AGAM</name>
<dbReference type="EMBL" id="KV448144">
    <property type="protein sequence ID" value="OAX43084.1"/>
    <property type="molecule type" value="Genomic_DNA"/>
</dbReference>
<evidence type="ECO:0000313" key="2">
    <source>
        <dbReference type="EMBL" id="OAX43084.1"/>
    </source>
</evidence>
<feature type="domain" description="DUF6741" evidence="1">
    <location>
        <begin position="34"/>
        <end position="155"/>
    </location>
</feature>